<evidence type="ECO:0000259" key="2">
    <source>
        <dbReference type="Pfam" id="PF13850"/>
    </source>
</evidence>
<keyword evidence="1" id="KW-0472">Membrane</keyword>
<dbReference type="Pfam" id="PF13850">
    <property type="entry name" value="ERGIC_N"/>
    <property type="match status" value="1"/>
</dbReference>
<dbReference type="InterPro" id="IPR045888">
    <property type="entry name" value="Erv"/>
</dbReference>
<reference evidence="3" key="2">
    <citation type="submission" date="2025-08" db="UniProtKB">
        <authorList>
            <consortium name="Ensembl"/>
        </authorList>
    </citation>
    <scope>IDENTIFICATION</scope>
</reference>
<dbReference type="PANTHER" id="PTHR10984:SF36">
    <property type="entry name" value="ENDOPLASMIC RETICULUM-GOLGI INTERMEDIATE COMPARTMENT PROTEIN 1"/>
    <property type="match status" value="1"/>
</dbReference>
<gene>
    <name evidence="3" type="primary">ERGIC1</name>
</gene>
<dbReference type="GO" id="GO:0000139">
    <property type="term" value="C:Golgi membrane"/>
    <property type="evidence" value="ECO:0007669"/>
    <property type="project" value="UniProtKB-SubCell"/>
</dbReference>
<dbReference type="GO" id="GO:0006888">
    <property type="term" value="P:endoplasmic reticulum to Golgi vesicle-mediated transport"/>
    <property type="evidence" value="ECO:0007669"/>
    <property type="project" value="UniProtKB-UniRule"/>
</dbReference>
<keyword evidence="1" id="KW-0256">Endoplasmic reticulum</keyword>
<dbReference type="Proteomes" id="UP000472268">
    <property type="component" value="Chromosome 6"/>
</dbReference>
<name>A0A673U7C3_SURSU</name>
<comment type="function">
    <text evidence="1">Plays a role in transport between endoplasmic reticulum and Golgi.</text>
</comment>
<keyword evidence="4" id="KW-1185">Reference proteome</keyword>
<dbReference type="InterPro" id="IPR039542">
    <property type="entry name" value="Erv_N"/>
</dbReference>
<keyword evidence="1" id="KW-0333">Golgi apparatus</keyword>
<feature type="domain" description="Endoplasmic reticulum vesicle transporter N-terminal" evidence="2">
    <location>
        <begin position="5"/>
        <end position="97"/>
    </location>
</feature>
<evidence type="ECO:0000313" key="3">
    <source>
        <dbReference type="Ensembl" id="ENSSSUP00005017220.1"/>
    </source>
</evidence>
<evidence type="ECO:0000256" key="1">
    <source>
        <dbReference type="RuleBase" id="RU369013"/>
    </source>
</evidence>
<sequence>MPFDFRRFDIYRKVPKDLTQPTYTGAIISICCCLFILFLFLSELTGFITTEVVNELYVDDPDKDSGGKIDVSLNISLPNLHCELVGLDIQDEMGRHEVGHIDNSMKIPLNSGAGCRFEGQFSINKQKREEPLRRPGDLRS</sequence>
<keyword evidence="1" id="KW-1133">Transmembrane helix</keyword>
<keyword evidence="1" id="KW-0812">Transmembrane</keyword>
<keyword evidence="1" id="KW-0931">ER-Golgi transport</keyword>
<dbReference type="PANTHER" id="PTHR10984">
    <property type="entry name" value="ENDOPLASMIC RETICULUM-GOLGI INTERMEDIATE COMPARTMENT PROTEIN"/>
    <property type="match status" value="1"/>
</dbReference>
<dbReference type="GO" id="GO:0006890">
    <property type="term" value="P:retrograde vesicle-mediated transport, Golgi to endoplasmic reticulum"/>
    <property type="evidence" value="ECO:0007669"/>
    <property type="project" value="TreeGrafter"/>
</dbReference>
<reference evidence="3 4" key="1">
    <citation type="submission" date="2019-05" db="EMBL/GenBank/DDBJ databases">
        <title>A Chromosome-scale Meerkat (S. suricatta) Genome Assembly.</title>
        <authorList>
            <person name="Dudchenko O."/>
            <person name="Lieberman Aiden E."/>
            <person name="Tung J."/>
            <person name="Barreiro L.B."/>
            <person name="Clutton-Brock T.H."/>
        </authorList>
    </citation>
    <scope>NUCLEOTIDE SEQUENCE [LARGE SCALE GENOMIC DNA]</scope>
</reference>
<comment type="subcellular location">
    <subcellularLocation>
        <location evidence="1">Endoplasmic reticulum membrane</location>
        <topology evidence="1">Multi-pass membrane protein</topology>
    </subcellularLocation>
    <subcellularLocation>
        <location evidence="1">Endoplasmic reticulum-Golgi intermediate compartment membrane</location>
        <topology evidence="1">Multi-pass membrane protein</topology>
    </subcellularLocation>
    <subcellularLocation>
        <location evidence="1">Golgi apparatus membrane</location>
        <topology evidence="1">Multi-pass membrane protein</topology>
    </subcellularLocation>
</comment>
<evidence type="ECO:0000313" key="4">
    <source>
        <dbReference type="Proteomes" id="UP000472268"/>
    </source>
</evidence>
<dbReference type="GO" id="GO:0005789">
    <property type="term" value="C:endoplasmic reticulum membrane"/>
    <property type="evidence" value="ECO:0007669"/>
    <property type="project" value="UniProtKB-SubCell"/>
</dbReference>
<comment type="similarity">
    <text evidence="1">Belongs to the ERGIC family.</text>
</comment>
<dbReference type="AlphaFoldDB" id="A0A673U7C3"/>
<reference evidence="3" key="3">
    <citation type="submission" date="2025-09" db="UniProtKB">
        <authorList>
            <consortium name="Ensembl"/>
        </authorList>
    </citation>
    <scope>IDENTIFICATION</scope>
</reference>
<accession>A0A673U7C3</accession>
<comment type="caution">
    <text evidence="1">Lacks conserved residue(s) required for the propagation of feature annotation.</text>
</comment>
<protein>
    <recommendedName>
        <fullName evidence="1">Endoplasmic reticulum-Golgi intermediate compartment protein</fullName>
    </recommendedName>
</protein>
<feature type="transmembrane region" description="Helical" evidence="1">
    <location>
        <begin position="21"/>
        <end position="41"/>
    </location>
</feature>
<dbReference type="GO" id="GO:0033116">
    <property type="term" value="C:endoplasmic reticulum-Golgi intermediate compartment membrane"/>
    <property type="evidence" value="ECO:0007669"/>
    <property type="project" value="UniProtKB-SubCell"/>
</dbReference>
<keyword evidence="1" id="KW-0813">Transport</keyword>
<dbReference type="Ensembl" id="ENSSSUT00005019630.1">
    <property type="protein sequence ID" value="ENSSSUP00005017220.1"/>
    <property type="gene ID" value="ENSSSUG00005011041.1"/>
</dbReference>
<dbReference type="GO" id="GO:0030134">
    <property type="term" value="C:COPII-coated ER to Golgi transport vesicle"/>
    <property type="evidence" value="ECO:0007669"/>
    <property type="project" value="TreeGrafter"/>
</dbReference>
<proteinExistence type="inferred from homology"/>
<organism evidence="3 4">
    <name type="scientific">Suricata suricatta</name>
    <name type="common">Meerkat</name>
    <dbReference type="NCBI Taxonomy" id="37032"/>
    <lineage>
        <taxon>Eukaryota</taxon>
        <taxon>Metazoa</taxon>
        <taxon>Chordata</taxon>
        <taxon>Craniata</taxon>
        <taxon>Vertebrata</taxon>
        <taxon>Euteleostomi</taxon>
        <taxon>Mammalia</taxon>
        <taxon>Eutheria</taxon>
        <taxon>Laurasiatheria</taxon>
        <taxon>Carnivora</taxon>
        <taxon>Feliformia</taxon>
        <taxon>Herpestidae</taxon>
        <taxon>Suricata</taxon>
    </lineage>
</organism>